<dbReference type="OrthoDB" id="285029at2"/>
<reference evidence="5 6" key="1">
    <citation type="submission" date="2018-01" db="EMBL/GenBank/DDBJ databases">
        <title>Saezia sanguinis gen. nov., sp. nov., in the order Burkholderiales isolated from human blood.</title>
        <authorList>
            <person name="Medina-Pascual M.J."/>
            <person name="Valdezate S."/>
            <person name="Monzon S."/>
            <person name="Cuesta I."/>
            <person name="Carrasco G."/>
            <person name="Villalon P."/>
            <person name="Saez-Nieto J.A."/>
        </authorList>
    </citation>
    <scope>NUCLEOTIDE SEQUENCE [LARGE SCALE GENOMIC DNA]</scope>
    <source>
        <strain evidence="5 6">CNM695-12</strain>
    </source>
</reference>
<dbReference type="PANTHER" id="PTHR41517">
    <property type="entry name" value="1,2-DIOXYGENASE PROTEIN-RELATED"/>
    <property type="match status" value="1"/>
</dbReference>
<dbReference type="Proteomes" id="UP000286947">
    <property type="component" value="Unassembled WGS sequence"/>
</dbReference>
<keyword evidence="6" id="KW-1185">Reference proteome</keyword>
<dbReference type="EC" id="1.13.11.4" evidence="3"/>
<name>A0A433SHT8_9BURK</name>
<evidence type="ECO:0000256" key="3">
    <source>
        <dbReference type="NCBIfam" id="TIGR02272"/>
    </source>
</evidence>
<organism evidence="5 6">
    <name type="scientific">Saezia sanguinis</name>
    <dbReference type="NCBI Taxonomy" id="1965230"/>
    <lineage>
        <taxon>Bacteria</taxon>
        <taxon>Pseudomonadati</taxon>
        <taxon>Pseudomonadota</taxon>
        <taxon>Betaproteobacteria</taxon>
        <taxon>Burkholderiales</taxon>
        <taxon>Saeziaceae</taxon>
        <taxon>Saezia</taxon>
    </lineage>
</organism>
<evidence type="ECO:0000313" key="5">
    <source>
        <dbReference type="EMBL" id="RUS68224.1"/>
    </source>
</evidence>
<feature type="domain" description="Cupin type-2" evidence="4">
    <location>
        <begin position="95"/>
        <end position="162"/>
    </location>
</feature>
<protein>
    <recommendedName>
        <fullName evidence="3">Gentisate 1,2-dioxygenase</fullName>
        <ecNumber evidence="3">1.13.11.4</ecNumber>
    </recommendedName>
</protein>
<dbReference type="SUPFAM" id="SSF51182">
    <property type="entry name" value="RmlC-like cupins"/>
    <property type="match status" value="1"/>
</dbReference>
<accession>A0A433SHT8</accession>
<dbReference type="Pfam" id="PF07883">
    <property type="entry name" value="Cupin_2"/>
    <property type="match status" value="1"/>
</dbReference>
<dbReference type="CDD" id="cd06992">
    <property type="entry name" value="cupin_GDO-like_C"/>
    <property type="match status" value="1"/>
</dbReference>
<keyword evidence="2 5" id="KW-0560">Oxidoreductase</keyword>
<dbReference type="InterPro" id="IPR011051">
    <property type="entry name" value="RmlC_Cupin_sf"/>
</dbReference>
<dbReference type="InterPro" id="IPR047183">
    <property type="entry name" value="GDO-like"/>
</dbReference>
<evidence type="ECO:0000256" key="2">
    <source>
        <dbReference type="ARBA" id="ARBA00023002"/>
    </source>
</evidence>
<evidence type="ECO:0000259" key="4">
    <source>
        <dbReference type="Pfam" id="PF07883"/>
    </source>
</evidence>
<gene>
    <name evidence="5" type="primary">sdgD</name>
    <name evidence="5" type="ORF">CUZ56_00711</name>
</gene>
<sequence>MNNITDPVIQQRQEFYGEISKIDMVPLWESIHSLVTTKPEIKYTAHLWKYAQIRPHLMRSGELIGAREAIRRVLVLENPEMRGSFVITPTLYAGLQLILPGEVAPSHRHTQSAMRFIVEGSGGFTAVDGERTMMHEGDLILTPQWRWHDHGHVGNEPVVWLDALDLPMVNNFGAAFAETYPDEQQPVTRPEGDFEARYAANMLPVRYQSGNSSPIFNYRYDRSREALEQLRKNGPMDEYEGFKLRYVNPANGKDTMPTIATFLQLLPKGFNGKKARSTDGTVYHVVEGNGKVHIGEKTFDFTKKDVFVVPSWEPVSFETSEDVVLFSFSDRPVQEALGLLRESRA</sequence>
<dbReference type="EMBL" id="PQSP01000001">
    <property type="protein sequence ID" value="RUS68224.1"/>
    <property type="molecule type" value="Genomic_DNA"/>
</dbReference>
<dbReference type="InterPro" id="IPR014710">
    <property type="entry name" value="RmlC-like_jellyroll"/>
</dbReference>
<dbReference type="RefSeq" id="WP_126978197.1">
    <property type="nucleotide sequence ID" value="NZ_PQSP01000001.1"/>
</dbReference>
<dbReference type="NCBIfam" id="TIGR02272">
    <property type="entry name" value="gentisate_1_2"/>
    <property type="match status" value="1"/>
</dbReference>
<keyword evidence="1 5" id="KW-0223">Dioxygenase</keyword>
<dbReference type="AlphaFoldDB" id="A0A433SHT8"/>
<evidence type="ECO:0000313" key="6">
    <source>
        <dbReference type="Proteomes" id="UP000286947"/>
    </source>
</evidence>
<dbReference type="InterPro" id="IPR013096">
    <property type="entry name" value="Cupin_2"/>
</dbReference>
<dbReference type="InterPro" id="IPR011960">
    <property type="entry name" value="Gentisate_dOase"/>
</dbReference>
<dbReference type="GO" id="GO:0047922">
    <property type="term" value="F:gentisate 1,2-dioxygenase activity"/>
    <property type="evidence" value="ECO:0007669"/>
    <property type="project" value="UniProtKB-UniRule"/>
</dbReference>
<dbReference type="CDD" id="cd02216">
    <property type="entry name" value="cupin_GDO-like_N"/>
    <property type="match status" value="1"/>
</dbReference>
<proteinExistence type="predicted"/>
<dbReference type="Gene3D" id="2.60.120.10">
    <property type="entry name" value="Jelly Rolls"/>
    <property type="match status" value="1"/>
</dbReference>
<dbReference type="PANTHER" id="PTHR41517:SF1">
    <property type="entry name" value="CUPIN"/>
    <property type="match status" value="1"/>
</dbReference>
<comment type="caution">
    <text evidence="5">The sequence shown here is derived from an EMBL/GenBank/DDBJ whole genome shotgun (WGS) entry which is preliminary data.</text>
</comment>
<evidence type="ECO:0000256" key="1">
    <source>
        <dbReference type="ARBA" id="ARBA00022964"/>
    </source>
</evidence>